<proteinExistence type="predicted"/>
<gene>
    <name evidence="1" type="ORF">MTY59_01340</name>
</gene>
<keyword evidence="2" id="KW-1185">Reference proteome</keyword>
<reference evidence="1 2" key="1">
    <citation type="submission" date="2021-07" db="EMBL/GenBank/DDBJ databases">
        <title>Complete genome sequence of nontuberculous Mycobacterium sp. TY59.</title>
        <authorList>
            <person name="Fukushima K."/>
        </authorList>
    </citation>
    <scope>NUCLEOTIDE SEQUENCE [LARGE SCALE GENOMIC DNA]</scope>
    <source>
        <strain evidence="1 2">TY59</strain>
    </source>
</reference>
<accession>A0ABM7SIJ5</accession>
<evidence type="ECO:0000313" key="1">
    <source>
        <dbReference type="EMBL" id="BCZ20279.1"/>
    </source>
</evidence>
<dbReference type="Proteomes" id="UP000826012">
    <property type="component" value="Chromosome"/>
</dbReference>
<dbReference type="EMBL" id="AP024828">
    <property type="protein sequence ID" value="BCZ20279.1"/>
    <property type="molecule type" value="Genomic_DNA"/>
</dbReference>
<sequence length="556" mass="59989">MASPLADQHVGRLFGPHIERRADGITVLKGQDPRISWELDYAEAYWITHSIAGELMVNLEKLQHPSLSDDEARTRVLDSLAAQIADAVRPQLEAMGDNGIQALLPSPVDVEPEAQDDSTAKKLDAVVQRFDVGDATEESMVVQLQTLRDLPPGEDLPASVLAENPRERAALAVTGWSILRQVRDTVMNSFGLDESDFDPDAPCALAGPKTISIGGQDRSLDALDADIVPRTEDGRLVVDGTVSADTKLYDFKATFKVTYDMGLGDIPRDPKAKELLRDDVDTIELLEETLSLAGAKKRAGHLGTEEYEAEVKRVRERFDRLPRTVGVRPAQNSEPDVNADFSLTAAGKVATAAGAAAVVGLLALPVTWVAGAAGVGAAGAGGLLTLAIAQYITTVLTIDWFGTGIGSRQVKKSLNDQPEGTSLPPIGMPVDLDLNRQRLAVYFRPVPAKLWIDCVEADADEDQAGDGEGVRVIGGRWPTDGHPWRLSHHDAVLFVDSDELQLLVDPASACGGELPVGVDTDVDGRRRLRVQSDPETLRRLPQCSLDAAKARKQDRR</sequence>
<name>A0ABM7SIJ5_9MYCO</name>
<organism evidence="1 2">
    <name type="scientific">Mycobacterium senriense</name>
    <dbReference type="NCBI Taxonomy" id="2775496"/>
    <lineage>
        <taxon>Bacteria</taxon>
        <taxon>Bacillati</taxon>
        <taxon>Actinomycetota</taxon>
        <taxon>Actinomycetes</taxon>
        <taxon>Mycobacteriales</taxon>
        <taxon>Mycobacteriaceae</taxon>
        <taxon>Mycobacterium</taxon>
        <taxon>Mycobacterium avium complex (MAC)</taxon>
    </lineage>
</organism>
<evidence type="ECO:0000313" key="2">
    <source>
        <dbReference type="Proteomes" id="UP000826012"/>
    </source>
</evidence>
<protein>
    <submittedName>
        <fullName evidence="1">Uncharacterized protein</fullName>
    </submittedName>
</protein>
<dbReference type="RefSeq" id="WP_221043974.1">
    <property type="nucleotide sequence ID" value="NZ_AP024828.1"/>
</dbReference>